<proteinExistence type="predicted"/>
<gene>
    <name evidence="1" type="ORF">WA1_36835</name>
</gene>
<dbReference type="Proteomes" id="UP000076925">
    <property type="component" value="Unassembled WGS sequence"/>
</dbReference>
<keyword evidence="2" id="KW-1185">Reference proteome</keyword>
<evidence type="ECO:0000313" key="1">
    <source>
        <dbReference type="EMBL" id="KYC38735.1"/>
    </source>
</evidence>
<dbReference type="EMBL" id="ANNX02000040">
    <property type="protein sequence ID" value="KYC38735.1"/>
    <property type="molecule type" value="Genomic_DNA"/>
</dbReference>
<dbReference type="RefSeq" id="WP_017746738.1">
    <property type="nucleotide sequence ID" value="NZ_KQ976354.1"/>
</dbReference>
<dbReference type="AlphaFoldDB" id="A0A139X213"/>
<organism evidence="1 2">
    <name type="scientific">Scytonema hofmannii PCC 7110</name>
    <dbReference type="NCBI Taxonomy" id="128403"/>
    <lineage>
        <taxon>Bacteria</taxon>
        <taxon>Bacillati</taxon>
        <taxon>Cyanobacteriota</taxon>
        <taxon>Cyanophyceae</taxon>
        <taxon>Nostocales</taxon>
        <taxon>Scytonemataceae</taxon>
        <taxon>Scytonema</taxon>
    </lineage>
</organism>
<accession>A0A139X213</accession>
<protein>
    <submittedName>
        <fullName evidence="1">Uncharacterized protein</fullName>
    </submittedName>
</protein>
<reference evidence="1 2" key="1">
    <citation type="journal article" date="2013" name="Genome Biol. Evol.">
        <title>Genomes of Stigonematalean cyanobacteria (subsection V) and the evolution of oxygenic photosynthesis from prokaryotes to plastids.</title>
        <authorList>
            <person name="Dagan T."/>
            <person name="Roettger M."/>
            <person name="Stucken K."/>
            <person name="Landan G."/>
            <person name="Koch R."/>
            <person name="Major P."/>
            <person name="Gould S.B."/>
            <person name="Goremykin V.V."/>
            <person name="Rippka R."/>
            <person name="Tandeau de Marsac N."/>
            <person name="Gugger M."/>
            <person name="Lockhart P.J."/>
            <person name="Allen J.F."/>
            <person name="Brune I."/>
            <person name="Maus I."/>
            <person name="Puhler A."/>
            <person name="Martin W.F."/>
        </authorList>
    </citation>
    <scope>NUCLEOTIDE SEQUENCE [LARGE SCALE GENOMIC DNA]</scope>
    <source>
        <strain evidence="1 2">PCC 7110</strain>
    </source>
</reference>
<comment type="caution">
    <text evidence="1">The sequence shown here is derived from an EMBL/GenBank/DDBJ whole genome shotgun (WGS) entry which is preliminary data.</text>
</comment>
<evidence type="ECO:0000313" key="2">
    <source>
        <dbReference type="Proteomes" id="UP000076925"/>
    </source>
</evidence>
<name>A0A139X213_9CYAN</name>
<sequence>MQALLTGQIQAHSVEWLIFTQIPDNFYKVGNLSEIVTLSEEKIRVGAYILSYSVAIFDRLFKSPNQLKRPNGSGLRVRLICDNAQQ</sequence>